<protein>
    <recommendedName>
        <fullName evidence="4">Resolvase HTH domain-containing protein</fullName>
    </recommendedName>
</protein>
<dbReference type="EMBL" id="JBHSDU010000001">
    <property type="protein sequence ID" value="MFC4307609.1"/>
    <property type="molecule type" value="Genomic_DNA"/>
</dbReference>
<reference evidence="3" key="1">
    <citation type="journal article" date="2019" name="Int. J. Syst. Evol. Microbiol.">
        <title>The Global Catalogue of Microorganisms (GCM) 10K type strain sequencing project: providing services to taxonomists for standard genome sequencing and annotation.</title>
        <authorList>
            <consortium name="The Broad Institute Genomics Platform"/>
            <consortium name="The Broad Institute Genome Sequencing Center for Infectious Disease"/>
            <person name="Wu L."/>
            <person name="Ma J."/>
        </authorList>
    </citation>
    <scope>NUCLEOTIDE SEQUENCE [LARGE SCALE GENOMIC DNA]</scope>
    <source>
        <strain evidence="3">CGMCC 1.10759</strain>
    </source>
</reference>
<accession>A0ABV8SJ20</accession>
<comment type="caution">
    <text evidence="2">The sequence shown here is derived from an EMBL/GenBank/DDBJ whole genome shotgun (WGS) entry which is preliminary data.</text>
</comment>
<gene>
    <name evidence="2" type="ORF">ACFPN2_00810</name>
</gene>
<evidence type="ECO:0000313" key="3">
    <source>
        <dbReference type="Proteomes" id="UP001595904"/>
    </source>
</evidence>
<evidence type="ECO:0000256" key="1">
    <source>
        <dbReference type="SAM" id="MobiDB-lite"/>
    </source>
</evidence>
<proteinExistence type="predicted"/>
<keyword evidence="3" id="KW-1185">Reference proteome</keyword>
<feature type="compositionally biased region" description="Basic and acidic residues" evidence="1">
    <location>
        <begin position="60"/>
        <end position="71"/>
    </location>
</feature>
<sequence length="78" mass="8510">MTNDVRSMRSTSERIVSLAGSGLKVRDISSLLHIHPLIVIRVLNDSDVDSYRNGSSVRELGVDSKSDHDADAQVICDS</sequence>
<dbReference type="Proteomes" id="UP001595904">
    <property type="component" value="Unassembled WGS sequence"/>
</dbReference>
<evidence type="ECO:0000313" key="2">
    <source>
        <dbReference type="EMBL" id="MFC4307609.1"/>
    </source>
</evidence>
<dbReference type="RefSeq" id="WP_380594021.1">
    <property type="nucleotide sequence ID" value="NZ_JBHSDU010000001.1"/>
</dbReference>
<feature type="region of interest" description="Disordered" evidence="1">
    <location>
        <begin position="53"/>
        <end position="78"/>
    </location>
</feature>
<name>A0ABV8SJ20_9GAMM</name>
<evidence type="ECO:0008006" key="4">
    <source>
        <dbReference type="Google" id="ProtNLM"/>
    </source>
</evidence>
<organism evidence="2 3">
    <name type="scientific">Steroidobacter flavus</name>
    <dbReference type="NCBI Taxonomy" id="1842136"/>
    <lineage>
        <taxon>Bacteria</taxon>
        <taxon>Pseudomonadati</taxon>
        <taxon>Pseudomonadota</taxon>
        <taxon>Gammaproteobacteria</taxon>
        <taxon>Steroidobacterales</taxon>
        <taxon>Steroidobacteraceae</taxon>
        <taxon>Steroidobacter</taxon>
    </lineage>
</organism>